<evidence type="ECO:0000313" key="2">
    <source>
        <dbReference type="EMBL" id="MBL1115440.1"/>
    </source>
</evidence>
<dbReference type="Proteomes" id="UP000621510">
    <property type="component" value="Unassembled WGS sequence"/>
</dbReference>
<reference evidence="2 3" key="1">
    <citation type="submission" date="2021-01" db="EMBL/GenBank/DDBJ databases">
        <title>WGS of actinomycetes isolated from Thailand.</title>
        <authorList>
            <person name="Thawai C."/>
        </authorList>
    </citation>
    <scope>NUCLEOTIDE SEQUENCE [LARGE SCALE GENOMIC DNA]</scope>
    <source>
        <strain evidence="2 3">CA3R110</strain>
    </source>
</reference>
<gene>
    <name evidence="2" type="ORF">JK364_24010</name>
</gene>
<evidence type="ECO:0000256" key="1">
    <source>
        <dbReference type="SAM" id="MobiDB-lite"/>
    </source>
</evidence>
<keyword evidence="3" id="KW-1185">Reference proteome</keyword>
<dbReference type="EMBL" id="JAERRG010000009">
    <property type="protein sequence ID" value="MBL1115440.1"/>
    <property type="molecule type" value="Genomic_DNA"/>
</dbReference>
<feature type="region of interest" description="Disordered" evidence="1">
    <location>
        <begin position="153"/>
        <end position="182"/>
    </location>
</feature>
<protein>
    <submittedName>
        <fullName evidence="2">Uncharacterized protein</fullName>
    </submittedName>
</protein>
<name>A0ABS1PTK0_9ACTN</name>
<accession>A0ABS1PTK0</accession>
<comment type="caution">
    <text evidence="2">The sequence shown here is derived from an EMBL/GenBank/DDBJ whole genome shotgun (WGS) entry which is preliminary data.</text>
</comment>
<dbReference type="RefSeq" id="WP_201853231.1">
    <property type="nucleotide sequence ID" value="NZ_JAERRG010000009.1"/>
</dbReference>
<proteinExistence type="predicted"/>
<sequence length="182" mass="19596">MSHGLSPAGAKILETNDDGLVAGHPAALAKLMSDGLVVPHTADGGTHWMTEDGWAALDAWRKENPGRSALADAPGILQKLPGRQHEAVLTAARRPDQNIPGRDNPACRAGETWFRGSTLRKIAAIGYAAIRSEPYDKGQATWEETGRPLYLTEAGRLQTRVRADRGHPSPAPRRHPEQPGPL</sequence>
<organism evidence="2 3">
    <name type="scientific">Streptomyces endocoffeicus</name>
    <dbReference type="NCBI Taxonomy" id="2898945"/>
    <lineage>
        <taxon>Bacteria</taxon>
        <taxon>Bacillati</taxon>
        <taxon>Actinomycetota</taxon>
        <taxon>Actinomycetes</taxon>
        <taxon>Kitasatosporales</taxon>
        <taxon>Streptomycetaceae</taxon>
        <taxon>Streptomyces</taxon>
    </lineage>
</organism>
<evidence type="ECO:0000313" key="3">
    <source>
        <dbReference type="Proteomes" id="UP000621510"/>
    </source>
</evidence>